<protein>
    <submittedName>
        <fullName evidence="1">Uncharacterized protein</fullName>
    </submittedName>
</protein>
<reference evidence="1" key="1">
    <citation type="submission" date="2014-12" db="EMBL/GenBank/DDBJ databases">
        <title>Insight into the proteome of Arion vulgaris.</title>
        <authorList>
            <person name="Aradska J."/>
            <person name="Bulat T."/>
            <person name="Smidak R."/>
            <person name="Sarate P."/>
            <person name="Gangsoo J."/>
            <person name="Sialana F."/>
            <person name="Bilban M."/>
            <person name="Lubec G."/>
        </authorList>
    </citation>
    <scope>NUCLEOTIDE SEQUENCE</scope>
    <source>
        <tissue evidence="1">Skin</tissue>
    </source>
</reference>
<dbReference type="AlphaFoldDB" id="A0A0B7A4X3"/>
<organism evidence="1">
    <name type="scientific">Arion vulgaris</name>
    <dbReference type="NCBI Taxonomy" id="1028688"/>
    <lineage>
        <taxon>Eukaryota</taxon>
        <taxon>Metazoa</taxon>
        <taxon>Spiralia</taxon>
        <taxon>Lophotrochozoa</taxon>
        <taxon>Mollusca</taxon>
        <taxon>Gastropoda</taxon>
        <taxon>Heterobranchia</taxon>
        <taxon>Euthyneura</taxon>
        <taxon>Panpulmonata</taxon>
        <taxon>Eupulmonata</taxon>
        <taxon>Stylommatophora</taxon>
        <taxon>Helicina</taxon>
        <taxon>Arionoidea</taxon>
        <taxon>Arionidae</taxon>
        <taxon>Arion</taxon>
    </lineage>
</organism>
<proteinExistence type="predicted"/>
<feature type="non-terminal residue" evidence="1">
    <location>
        <position position="1"/>
    </location>
</feature>
<sequence>NHSGVYPLFNILKIETFDNCHCDTEKLTSEYLLQKYPEYEEQRRQQRERHYQ</sequence>
<dbReference type="EMBL" id="HACG01028150">
    <property type="protein sequence ID" value="CEK75015.1"/>
    <property type="molecule type" value="Transcribed_RNA"/>
</dbReference>
<gene>
    <name evidence="1" type="primary">ORF93590</name>
</gene>
<name>A0A0B7A4X3_9EUPU</name>
<evidence type="ECO:0000313" key="1">
    <source>
        <dbReference type="EMBL" id="CEK75015.1"/>
    </source>
</evidence>
<accession>A0A0B7A4X3</accession>